<evidence type="ECO:0008006" key="5">
    <source>
        <dbReference type="Google" id="ProtNLM"/>
    </source>
</evidence>
<keyword evidence="2" id="KW-0472">Membrane</keyword>
<dbReference type="Pfam" id="PF13687">
    <property type="entry name" value="DUF4153"/>
    <property type="match status" value="1"/>
</dbReference>
<reference evidence="3 4" key="1">
    <citation type="journal article" date="2019" name="Int. J. Syst. Evol. Microbiol.">
        <title>The Global Catalogue of Microorganisms (GCM) 10K type strain sequencing project: providing services to taxonomists for standard genome sequencing and annotation.</title>
        <authorList>
            <consortium name="The Broad Institute Genomics Platform"/>
            <consortium name="The Broad Institute Genome Sequencing Center for Infectious Disease"/>
            <person name="Wu L."/>
            <person name="Ma J."/>
        </authorList>
    </citation>
    <scope>NUCLEOTIDE SEQUENCE [LARGE SCALE GENOMIC DNA]</scope>
    <source>
        <strain evidence="3 4">JCM 12696</strain>
    </source>
</reference>
<feature type="transmembrane region" description="Helical" evidence="2">
    <location>
        <begin position="100"/>
        <end position="116"/>
    </location>
</feature>
<evidence type="ECO:0000256" key="2">
    <source>
        <dbReference type="SAM" id="Phobius"/>
    </source>
</evidence>
<feature type="transmembrane region" description="Helical" evidence="2">
    <location>
        <begin position="278"/>
        <end position="296"/>
    </location>
</feature>
<feature type="transmembrane region" description="Helical" evidence="2">
    <location>
        <begin position="122"/>
        <end position="142"/>
    </location>
</feature>
<evidence type="ECO:0000313" key="4">
    <source>
        <dbReference type="Proteomes" id="UP001501371"/>
    </source>
</evidence>
<name>A0ABN1UKY6_9ACTN</name>
<accession>A0ABN1UKY6</accession>
<feature type="region of interest" description="Disordered" evidence="1">
    <location>
        <begin position="1"/>
        <end position="83"/>
    </location>
</feature>
<feature type="transmembrane region" description="Helical" evidence="2">
    <location>
        <begin position="392"/>
        <end position="413"/>
    </location>
</feature>
<sequence length="579" mass="60742">MTGRPTEPAPGPEPEPAQERKPDPGPGPEPEQRPECGTGSQARPEPGPEPSSGPSPGGTPPARPNPTAAPDWRQWQPAPPGPPAWAVTVRAAAPARIRPATLWSVLATALLGALILTDGAGLNLLIVAAPAALAACFAARAAGRRPRPWTLVWAVGGPALLTVPALRDGGLPTFLAVVSALALGALALHGSRTWAGLVFAPLGLIGAVGPGVAWGWHGLRARMEGSRGRWMPVLRTVAVAAVLLIVFGALFSAADAAFADLLGALTPVVPVVEGPWRFLMFAAGLGGALAAARTAAAPLRWDRLALAPGRARGRVEWALPLIVLNLLFAAFIAVQLAVLLGGYDEVLARTGLSRAEYARQGFWQLLWVTFLVLVVIALAGRWAPRGGARDRTLVRTVLGVLCALALVVVASALRRMDLYVDAYGLTRLRISVAAVELWLGVVIVLVMVAGAVGGRWLPRAVAASAAASVLAYGLLSPDALVAERNVRLYEQQRKIDVGYFQQLSADAVPALDRLPEPLRSCALHGIERNLGGEDEPWYATSWSEHRAREILALREPDATASCADRGGSMPYEGEPGPAD</sequence>
<dbReference type="Proteomes" id="UP001501371">
    <property type="component" value="Unassembled WGS sequence"/>
</dbReference>
<dbReference type="EMBL" id="BAAAKV010000007">
    <property type="protein sequence ID" value="GAA1156877.1"/>
    <property type="molecule type" value="Genomic_DNA"/>
</dbReference>
<evidence type="ECO:0000313" key="3">
    <source>
        <dbReference type="EMBL" id="GAA1156877.1"/>
    </source>
</evidence>
<proteinExistence type="predicted"/>
<protein>
    <recommendedName>
        <fullName evidence="5">DUF4173 domain-containing protein</fullName>
    </recommendedName>
</protein>
<feature type="transmembrane region" description="Helical" evidence="2">
    <location>
        <begin position="237"/>
        <end position="258"/>
    </location>
</feature>
<keyword evidence="4" id="KW-1185">Reference proteome</keyword>
<gene>
    <name evidence="3" type="ORF">GCM10009654_10970</name>
</gene>
<organism evidence="3 4">
    <name type="scientific">Streptomyces hebeiensis</name>
    <dbReference type="NCBI Taxonomy" id="229486"/>
    <lineage>
        <taxon>Bacteria</taxon>
        <taxon>Bacillati</taxon>
        <taxon>Actinomycetota</taxon>
        <taxon>Actinomycetes</taxon>
        <taxon>Kitasatosporales</taxon>
        <taxon>Streptomycetaceae</taxon>
        <taxon>Streptomyces</taxon>
    </lineage>
</organism>
<feature type="transmembrane region" description="Helical" evidence="2">
    <location>
        <begin position="361"/>
        <end position="380"/>
    </location>
</feature>
<dbReference type="InterPro" id="IPR025291">
    <property type="entry name" value="DUF4153"/>
</dbReference>
<dbReference type="RefSeq" id="WP_344270906.1">
    <property type="nucleotide sequence ID" value="NZ_BAAAKV010000007.1"/>
</dbReference>
<feature type="transmembrane region" description="Helical" evidence="2">
    <location>
        <begin position="317"/>
        <end position="341"/>
    </location>
</feature>
<feature type="transmembrane region" description="Helical" evidence="2">
    <location>
        <begin position="194"/>
        <end position="216"/>
    </location>
</feature>
<feature type="transmembrane region" description="Helical" evidence="2">
    <location>
        <begin position="428"/>
        <end position="449"/>
    </location>
</feature>
<feature type="region of interest" description="Disordered" evidence="1">
    <location>
        <begin position="557"/>
        <end position="579"/>
    </location>
</feature>
<feature type="compositionally biased region" description="Pro residues" evidence="1">
    <location>
        <begin position="45"/>
        <end position="64"/>
    </location>
</feature>
<keyword evidence="2" id="KW-1133">Transmembrane helix</keyword>
<feature type="compositionally biased region" description="Low complexity" evidence="1">
    <location>
        <begin position="65"/>
        <end position="76"/>
    </location>
</feature>
<evidence type="ECO:0000256" key="1">
    <source>
        <dbReference type="SAM" id="MobiDB-lite"/>
    </source>
</evidence>
<keyword evidence="2" id="KW-0812">Transmembrane</keyword>
<comment type="caution">
    <text evidence="3">The sequence shown here is derived from an EMBL/GenBank/DDBJ whole genome shotgun (WGS) entry which is preliminary data.</text>
</comment>